<protein>
    <submittedName>
        <fullName evidence="6">Putative peptidase S1 family protein</fullName>
    </submittedName>
</protein>
<keyword evidence="4" id="KW-0472">Membrane</keyword>
<dbReference type="EMBL" id="BAHD01000024">
    <property type="protein sequence ID" value="GAB95607.1"/>
    <property type="molecule type" value="Genomic_DNA"/>
</dbReference>
<evidence type="ECO:0000256" key="3">
    <source>
        <dbReference type="SAM" id="MobiDB-lite"/>
    </source>
</evidence>
<gene>
    <name evidence="6" type="ORF">KILIM_024_00170</name>
</gene>
<sequence length="495" mass="49288">MSENRPESGSDDWAGRGERPEPTTEPTPPTGPLWHGGSDASAHHGVRSGYAGFGTPDDPSQWSRQGAPADSVGGSQPAAGGAGTQASVGAYPGGSGSHGPTGYGPGGGPARRRRRPATSTMLVASLAALLVLGGAVGAYLLSPANSQQVAQQAGSASGEQRWPASEPPVRVAEGSAPDWVATAAAVAPSVVAITVADSSGQGGEQGSGVILDAQGHVVTNHHVVASGIGGGADILVTLTDKRAYKASIVGTDPSTDLAVLSITDAPKDLTPISMGDATQLKVGSPVMAVGNPLGLAGTVTTGIVSALNRPVTTQQAAGNSPLGGGGEFVVTNAIQTSAAINPGNSGGALVNASGQLVGINSSIAQTSQDGGNIGIGFAIPVNEARSVSDQILTNGSVRHPYLGVTGRGGYVRDGDAQRAAAIIDQITPGSPAQQAGLRNGDAVVAIDDEPIDSWEGLVAQVRERDVNAGVKLTIVRDGSRQDVQATLAQRPASMN</sequence>
<evidence type="ECO:0000256" key="4">
    <source>
        <dbReference type="SAM" id="Phobius"/>
    </source>
</evidence>
<dbReference type="PANTHER" id="PTHR43343:SF3">
    <property type="entry name" value="PROTEASE DO-LIKE 8, CHLOROPLASTIC"/>
    <property type="match status" value="1"/>
</dbReference>
<dbReference type="SUPFAM" id="SSF50494">
    <property type="entry name" value="Trypsin-like serine proteases"/>
    <property type="match status" value="1"/>
</dbReference>
<keyword evidence="1" id="KW-0645">Protease</keyword>
<evidence type="ECO:0000256" key="1">
    <source>
        <dbReference type="ARBA" id="ARBA00022670"/>
    </source>
</evidence>
<evidence type="ECO:0000313" key="7">
    <source>
        <dbReference type="Proteomes" id="UP000008366"/>
    </source>
</evidence>
<feature type="compositionally biased region" description="Basic and acidic residues" evidence="3">
    <location>
        <begin position="1"/>
        <end position="22"/>
    </location>
</feature>
<evidence type="ECO:0000313" key="6">
    <source>
        <dbReference type="EMBL" id="GAB95607.1"/>
    </source>
</evidence>
<proteinExistence type="predicted"/>
<evidence type="ECO:0000259" key="5">
    <source>
        <dbReference type="PROSITE" id="PS50106"/>
    </source>
</evidence>
<accession>K6WU17</accession>
<dbReference type="InterPro" id="IPR001940">
    <property type="entry name" value="Peptidase_S1C"/>
</dbReference>
<dbReference type="PRINTS" id="PR00834">
    <property type="entry name" value="PROTEASES2C"/>
</dbReference>
<feature type="transmembrane region" description="Helical" evidence="4">
    <location>
        <begin position="121"/>
        <end position="141"/>
    </location>
</feature>
<reference evidence="6 7" key="1">
    <citation type="submission" date="2012-08" db="EMBL/GenBank/DDBJ databases">
        <title>Whole genome shotgun sequence of Kineosphaera limosa NBRC 100340.</title>
        <authorList>
            <person name="Yoshida I."/>
            <person name="Isaki S."/>
            <person name="Hosoyama A."/>
            <person name="Tsuchikane K."/>
            <person name="Katsumata H."/>
            <person name="Ando Y."/>
            <person name="Ohji S."/>
            <person name="Hamada M."/>
            <person name="Tamura T."/>
            <person name="Yamazoe A."/>
            <person name="Yamazaki S."/>
            <person name="Fujita N."/>
        </authorList>
    </citation>
    <scope>NUCLEOTIDE SEQUENCE [LARGE SCALE GENOMIC DNA]</scope>
    <source>
        <strain evidence="6 7">NBRC 100340</strain>
    </source>
</reference>
<keyword evidence="4" id="KW-0812">Transmembrane</keyword>
<dbReference type="AlphaFoldDB" id="K6WU17"/>
<keyword evidence="4" id="KW-1133">Transmembrane helix</keyword>
<dbReference type="InterPro" id="IPR001478">
    <property type="entry name" value="PDZ"/>
</dbReference>
<dbReference type="RefSeq" id="WP_006592139.1">
    <property type="nucleotide sequence ID" value="NZ_BAHD01000024.1"/>
</dbReference>
<dbReference type="Proteomes" id="UP000008366">
    <property type="component" value="Unassembled WGS sequence"/>
</dbReference>
<evidence type="ECO:0000256" key="2">
    <source>
        <dbReference type="ARBA" id="ARBA00022801"/>
    </source>
</evidence>
<dbReference type="Gene3D" id="2.30.42.10">
    <property type="match status" value="1"/>
</dbReference>
<dbReference type="Pfam" id="PF13365">
    <property type="entry name" value="Trypsin_2"/>
    <property type="match status" value="1"/>
</dbReference>
<dbReference type="PANTHER" id="PTHR43343">
    <property type="entry name" value="PEPTIDASE S12"/>
    <property type="match status" value="1"/>
</dbReference>
<dbReference type="SMART" id="SM00228">
    <property type="entry name" value="PDZ"/>
    <property type="match status" value="1"/>
</dbReference>
<feature type="region of interest" description="Disordered" evidence="3">
    <location>
        <begin position="1"/>
        <end position="117"/>
    </location>
</feature>
<dbReference type="SUPFAM" id="SSF50156">
    <property type="entry name" value="PDZ domain-like"/>
    <property type="match status" value="1"/>
</dbReference>
<dbReference type="GO" id="GO:0006508">
    <property type="term" value="P:proteolysis"/>
    <property type="evidence" value="ECO:0007669"/>
    <property type="project" value="UniProtKB-KW"/>
</dbReference>
<feature type="domain" description="PDZ" evidence="5">
    <location>
        <begin position="386"/>
        <end position="478"/>
    </location>
</feature>
<dbReference type="InterPro" id="IPR009003">
    <property type="entry name" value="Peptidase_S1_PA"/>
</dbReference>
<organism evidence="6 7">
    <name type="scientific">Kineosphaera limosa NBRC 100340</name>
    <dbReference type="NCBI Taxonomy" id="1184609"/>
    <lineage>
        <taxon>Bacteria</taxon>
        <taxon>Bacillati</taxon>
        <taxon>Actinomycetota</taxon>
        <taxon>Actinomycetes</taxon>
        <taxon>Micrococcales</taxon>
        <taxon>Dermatophilaceae</taxon>
        <taxon>Kineosphaera</taxon>
    </lineage>
</organism>
<dbReference type="PROSITE" id="PS50106">
    <property type="entry name" value="PDZ"/>
    <property type="match status" value="1"/>
</dbReference>
<dbReference type="Pfam" id="PF13180">
    <property type="entry name" value="PDZ_2"/>
    <property type="match status" value="1"/>
</dbReference>
<dbReference type="STRING" id="1184609.KILIM_024_00170"/>
<dbReference type="InterPro" id="IPR051201">
    <property type="entry name" value="Chloro_Bact_Ser_Proteases"/>
</dbReference>
<dbReference type="InterPro" id="IPR036034">
    <property type="entry name" value="PDZ_sf"/>
</dbReference>
<dbReference type="eggNOG" id="COG0265">
    <property type="taxonomic scope" value="Bacteria"/>
</dbReference>
<keyword evidence="2" id="KW-0378">Hydrolase</keyword>
<dbReference type="Gene3D" id="2.40.10.120">
    <property type="match status" value="1"/>
</dbReference>
<name>K6WU17_9MICO</name>
<comment type="caution">
    <text evidence="6">The sequence shown here is derived from an EMBL/GenBank/DDBJ whole genome shotgun (WGS) entry which is preliminary data.</text>
</comment>
<keyword evidence="7" id="KW-1185">Reference proteome</keyword>
<dbReference type="GO" id="GO:0004252">
    <property type="term" value="F:serine-type endopeptidase activity"/>
    <property type="evidence" value="ECO:0007669"/>
    <property type="project" value="InterPro"/>
</dbReference>
<feature type="compositionally biased region" description="Gly residues" evidence="3">
    <location>
        <begin position="91"/>
        <end position="109"/>
    </location>
</feature>